<dbReference type="InterPro" id="IPR045281">
    <property type="entry name" value="CONSTANS-like"/>
</dbReference>
<organism evidence="5 6">
    <name type="scientific">Iris pallida</name>
    <name type="common">Sweet iris</name>
    <dbReference type="NCBI Taxonomy" id="29817"/>
    <lineage>
        <taxon>Eukaryota</taxon>
        <taxon>Viridiplantae</taxon>
        <taxon>Streptophyta</taxon>
        <taxon>Embryophyta</taxon>
        <taxon>Tracheophyta</taxon>
        <taxon>Spermatophyta</taxon>
        <taxon>Magnoliopsida</taxon>
        <taxon>Liliopsida</taxon>
        <taxon>Asparagales</taxon>
        <taxon>Iridaceae</taxon>
        <taxon>Iridoideae</taxon>
        <taxon>Irideae</taxon>
        <taxon>Iris</taxon>
    </lineage>
</organism>
<comment type="caution">
    <text evidence="5">The sequence shown here is derived from an EMBL/GenBank/DDBJ whole genome shotgun (WGS) entry which is preliminary data.</text>
</comment>
<keyword evidence="2 3" id="KW-0539">Nucleus</keyword>
<dbReference type="GO" id="GO:0009909">
    <property type="term" value="P:regulation of flower development"/>
    <property type="evidence" value="ECO:0007669"/>
    <property type="project" value="InterPro"/>
</dbReference>
<evidence type="ECO:0000313" key="6">
    <source>
        <dbReference type="Proteomes" id="UP001140949"/>
    </source>
</evidence>
<evidence type="ECO:0000259" key="4">
    <source>
        <dbReference type="PROSITE" id="PS51017"/>
    </source>
</evidence>
<accession>A0AAX6H4N9</accession>
<keyword evidence="6" id="KW-1185">Reference proteome</keyword>
<gene>
    <name evidence="5" type="ORF">M6B38_330160</name>
</gene>
<dbReference type="GO" id="GO:0003700">
    <property type="term" value="F:DNA-binding transcription factor activity"/>
    <property type="evidence" value="ECO:0007669"/>
    <property type="project" value="TreeGrafter"/>
</dbReference>
<feature type="domain" description="CCT" evidence="4">
    <location>
        <begin position="262"/>
        <end position="304"/>
    </location>
</feature>
<dbReference type="Pfam" id="PF06203">
    <property type="entry name" value="CCT"/>
    <property type="match status" value="1"/>
</dbReference>
<dbReference type="PANTHER" id="PTHR31319">
    <property type="entry name" value="ZINC FINGER PROTEIN CONSTANS-LIKE 4"/>
    <property type="match status" value="1"/>
</dbReference>
<dbReference type="AlphaFoldDB" id="A0AAX6H4N9"/>
<evidence type="ECO:0000313" key="5">
    <source>
        <dbReference type="EMBL" id="KAJ6835772.1"/>
    </source>
</evidence>
<dbReference type="InterPro" id="IPR010402">
    <property type="entry name" value="CCT_domain"/>
</dbReference>
<reference evidence="5" key="1">
    <citation type="journal article" date="2023" name="GigaByte">
        <title>Genome assembly of the bearded iris, Iris pallida Lam.</title>
        <authorList>
            <person name="Bruccoleri R.E."/>
            <person name="Oakeley E.J."/>
            <person name="Faust A.M.E."/>
            <person name="Altorfer M."/>
            <person name="Dessus-Babus S."/>
            <person name="Burckhardt D."/>
            <person name="Oertli M."/>
            <person name="Naumann U."/>
            <person name="Petersen F."/>
            <person name="Wong J."/>
        </authorList>
    </citation>
    <scope>NUCLEOTIDE SEQUENCE</scope>
    <source>
        <strain evidence="5">GSM-AAB239-AS_SAM_17_03QT</strain>
    </source>
</reference>
<comment type="subcellular location">
    <subcellularLocation>
        <location evidence="1 3">Nucleus</location>
    </subcellularLocation>
</comment>
<dbReference type="GO" id="GO:0005634">
    <property type="term" value="C:nucleus"/>
    <property type="evidence" value="ECO:0007669"/>
    <property type="project" value="UniProtKB-SubCell"/>
</dbReference>
<dbReference type="PANTHER" id="PTHR31319:SF71">
    <property type="entry name" value="CCT MOTIF FAMILY PROTEIN"/>
    <property type="match status" value="1"/>
</dbReference>
<dbReference type="PROSITE" id="PS51017">
    <property type="entry name" value="CCT"/>
    <property type="match status" value="1"/>
</dbReference>
<proteinExistence type="predicted"/>
<dbReference type="Proteomes" id="UP001140949">
    <property type="component" value="Unassembled WGS sequence"/>
</dbReference>
<reference evidence="5" key="2">
    <citation type="submission" date="2023-04" db="EMBL/GenBank/DDBJ databases">
        <authorList>
            <person name="Bruccoleri R.E."/>
            <person name="Oakeley E.J."/>
            <person name="Faust A.-M."/>
            <person name="Dessus-Babus S."/>
            <person name="Altorfer M."/>
            <person name="Burckhardt D."/>
            <person name="Oertli M."/>
            <person name="Naumann U."/>
            <person name="Petersen F."/>
            <person name="Wong J."/>
        </authorList>
    </citation>
    <scope>NUCLEOTIDE SEQUENCE</scope>
    <source>
        <strain evidence="5">GSM-AAB239-AS_SAM_17_03QT</strain>
        <tissue evidence="5">Leaf</tissue>
    </source>
</reference>
<dbReference type="EMBL" id="JANAVB010013000">
    <property type="protein sequence ID" value="KAJ6835772.1"/>
    <property type="molecule type" value="Genomic_DNA"/>
</dbReference>
<evidence type="ECO:0000256" key="2">
    <source>
        <dbReference type="ARBA" id="ARBA00023242"/>
    </source>
</evidence>
<name>A0AAX6H4N9_IRIPA</name>
<evidence type="ECO:0000256" key="1">
    <source>
        <dbReference type="ARBA" id="ARBA00004123"/>
    </source>
</evidence>
<evidence type="ECO:0000256" key="3">
    <source>
        <dbReference type="PROSITE-ProRule" id="PRU00357"/>
    </source>
</evidence>
<protein>
    <recommendedName>
        <fullName evidence="4">CCT domain-containing protein</fullName>
    </recommendedName>
</protein>
<sequence>MYADAGLMFPLLQSYTTREVSPATTTTTYHDQLHLSFTNQQQQEELLTSFRTDDLSTDLPMASLLRTSSVSEYDLGGEGDLFKAPEPIIEEPVLALDPMSAAMTIISNGEDVISGTIKAADMETIQNEHLKDVFYECKKDLLEKCVIDESFPELLDVKLPVPQTEEVHGSERGRLVAEGRMLKSVSSGCLTSMEWISGCTMRPNFLDFHGMDFETAFGLRRAYSEGDIQALGITNRNLANTSSVHASFERQLTISELKTEERRQKLSRYRKKKTKRNFGRKIKYACRKALADSQPRVRGRFAKTEECEASKPLK</sequence>